<name>A0ABQ1HRZ9_9GAMM</name>
<keyword evidence="3" id="KW-1185">Reference proteome</keyword>
<organism evidence="2 3">
    <name type="scientific">Arenimonas soli</name>
    <dbReference type="NCBI Taxonomy" id="2269504"/>
    <lineage>
        <taxon>Bacteria</taxon>
        <taxon>Pseudomonadati</taxon>
        <taxon>Pseudomonadota</taxon>
        <taxon>Gammaproteobacteria</taxon>
        <taxon>Lysobacterales</taxon>
        <taxon>Lysobacteraceae</taxon>
        <taxon>Arenimonas</taxon>
    </lineage>
</organism>
<feature type="transmembrane region" description="Helical" evidence="1">
    <location>
        <begin position="67"/>
        <end position="89"/>
    </location>
</feature>
<feature type="transmembrane region" description="Helical" evidence="1">
    <location>
        <begin position="21"/>
        <end position="43"/>
    </location>
</feature>
<dbReference type="EMBL" id="BMKC01000003">
    <property type="protein sequence ID" value="GGA86242.1"/>
    <property type="molecule type" value="Genomic_DNA"/>
</dbReference>
<dbReference type="Proteomes" id="UP000623419">
    <property type="component" value="Unassembled WGS sequence"/>
</dbReference>
<feature type="transmembrane region" description="Helical" evidence="1">
    <location>
        <begin position="101"/>
        <end position="127"/>
    </location>
</feature>
<keyword evidence="1" id="KW-0812">Transmembrane</keyword>
<accession>A0ABQ1HRZ9</accession>
<proteinExistence type="predicted"/>
<evidence type="ECO:0000313" key="2">
    <source>
        <dbReference type="EMBL" id="GGA86242.1"/>
    </source>
</evidence>
<protein>
    <submittedName>
        <fullName evidence="2">Uncharacterized protein</fullName>
    </submittedName>
</protein>
<reference evidence="3" key="1">
    <citation type="journal article" date="2019" name="Int. J. Syst. Evol. Microbiol.">
        <title>The Global Catalogue of Microorganisms (GCM) 10K type strain sequencing project: providing services to taxonomists for standard genome sequencing and annotation.</title>
        <authorList>
            <consortium name="The Broad Institute Genomics Platform"/>
            <consortium name="The Broad Institute Genome Sequencing Center for Infectious Disease"/>
            <person name="Wu L."/>
            <person name="Ma J."/>
        </authorList>
    </citation>
    <scope>NUCLEOTIDE SEQUENCE [LARGE SCALE GENOMIC DNA]</scope>
    <source>
        <strain evidence="3">CGMCC 1.15905</strain>
    </source>
</reference>
<dbReference type="RefSeq" id="WP_188665116.1">
    <property type="nucleotide sequence ID" value="NZ_BMKC01000003.1"/>
</dbReference>
<comment type="caution">
    <text evidence="2">The sequence shown here is derived from an EMBL/GenBank/DDBJ whole genome shotgun (WGS) entry which is preliminary data.</text>
</comment>
<gene>
    <name evidence="2" type="ORF">GCM10011521_25920</name>
</gene>
<sequence>MNDPTPPLPAPSEDQLRLLSVFHYIFAGFALLGMGFLALHYGLMSQMMDSANWENQANPPPEGFFDFFVWIYVVMGLMLLAGLVLNLVAARALRARRYWMFCAVVAGLNCLQVPLGTVLGVFTLVVINRAEVRASFRD</sequence>
<keyword evidence="1" id="KW-0472">Membrane</keyword>
<evidence type="ECO:0000313" key="3">
    <source>
        <dbReference type="Proteomes" id="UP000623419"/>
    </source>
</evidence>
<evidence type="ECO:0000256" key="1">
    <source>
        <dbReference type="SAM" id="Phobius"/>
    </source>
</evidence>
<keyword evidence="1" id="KW-1133">Transmembrane helix</keyword>